<evidence type="ECO:0000256" key="1">
    <source>
        <dbReference type="SAM" id="MobiDB-lite"/>
    </source>
</evidence>
<gene>
    <name evidence="2" type="ordered locus">sce2025</name>
</gene>
<dbReference type="Proteomes" id="UP000002139">
    <property type="component" value="Chromosome"/>
</dbReference>
<dbReference type="EMBL" id="AM746676">
    <property type="protein sequence ID" value="CAN92184.1"/>
    <property type="molecule type" value="Genomic_DNA"/>
</dbReference>
<sequence>MSPGGRYPTSQAPANARAGQGSRAALVGRGSARATSARSRGAACAAALAALLLSAPGRADESRAARRAVAARERGFPYTMVEVSSGVMTLPGADVCPVSLSPGACEQGETSVSLGIHNLYRFRDIGFGAGIFWAATLTSDAARGAPGLERDHARSYFMLDGLFRYYALRIRSSEWWAGVTIGGVVVNDSWSVEADRNPYSDTAYVGPRAATLGTEGVAAGLAIGGDWAFADNWSIGSHIRYSSWFLPEQRKVSPTGDLASLSERVDMFNIGVLIAYRLAL</sequence>
<dbReference type="BioCyc" id="SCEL448385:SCE_RS10390-MONOMER"/>
<accession>A9FQS3</accession>
<dbReference type="OrthoDB" id="5508783at2"/>
<dbReference type="RefSeq" id="WP_012234660.1">
    <property type="nucleotide sequence ID" value="NC_010162.1"/>
</dbReference>
<name>A9FQS3_SORC5</name>
<evidence type="ECO:0000313" key="2">
    <source>
        <dbReference type="EMBL" id="CAN92184.1"/>
    </source>
</evidence>
<dbReference type="KEGG" id="scl:sce2025"/>
<organism evidence="2 3">
    <name type="scientific">Sorangium cellulosum (strain So ce56)</name>
    <name type="common">Polyangium cellulosum (strain So ce56)</name>
    <dbReference type="NCBI Taxonomy" id="448385"/>
    <lineage>
        <taxon>Bacteria</taxon>
        <taxon>Pseudomonadati</taxon>
        <taxon>Myxococcota</taxon>
        <taxon>Polyangia</taxon>
        <taxon>Polyangiales</taxon>
        <taxon>Polyangiaceae</taxon>
        <taxon>Sorangium</taxon>
    </lineage>
</organism>
<keyword evidence="3" id="KW-1185">Reference proteome</keyword>
<feature type="region of interest" description="Disordered" evidence="1">
    <location>
        <begin position="1"/>
        <end position="30"/>
    </location>
</feature>
<dbReference type="STRING" id="448385.sce2025"/>
<dbReference type="AlphaFoldDB" id="A9FQS3"/>
<reference evidence="2" key="1">
    <citation type="journal article" date="2007" name="Nat. Biotechnol.">
        <title>Complete genome sequence of the myxobacterium Sorangium cellulosum.</title>
        <authorList>
            <person name="Schneiker S."/>
            <person name="Perlova O."/>
            <person name="Kaiser O."/>
            <person name="Gerth K."/>
            <person name="Alici A."/>
            <person name="Altmeyer M.O."/>
            <person name="Bartels D."/>
            <person name="Bekel T."/>
            <person name="Beyer S."/>
            <person name="Bode E."/>
            <person name="Bode H.B."/>
            <person name="Bolten C.J."/>
            <person name="Choudhuri J.V."/>
            <person name="Doss S."/>
            <person name="Elnakady Y.A."/>
            <person name="Frank B."/>
            <person name="Gaigalat L."/>
            <person name="Goesmann A."/>
            <person name="Groeger C."/>
            <person name="Gross F."/>
            <person name="Jelsbak L."/>
            <person name="Jelsbak L."/>
            <person name="Kalinowski J."/>
            <person name="Kegler C."/>
            <person name="Knauber T."/>
            <person name="Konietzny S."/>
            <person name="Kopp M."/>
            <person name="Krause L."/>
            <person name="Krug D."/>
            <person name="Linke B."/>
            <person name="Mahmud T."/>
            <person name="Martinez-Arias R."/>
            <person name="McHardy A.C."/>
            <person name="Merai M."/>
            <person name="Meyer F."/>
            <person name="Mormann S."/>
            <person name="Munoz-Dorado J."/>
            <person name="Perez J."/>
            <person name="Pradella S."/>
            <person name="Rachid S."/>
            <person name="Raddatz G."/>
            <person name="Rosenau F."/>
            <person name="Rueckert C."/>
            <person name="Sasse F."/>
            <person name="Scharfe M."/>
            <person name="Schuster S.C."/>
            <person name="Suen G."/>
            <person name="Treuner-Lange A."/>
            <person name="Velicer G.J."/>
            <person name="Vorholter F.-J."/>
            <person name="Weissman K.J."/>
            <person name="Welch R.D."/>
            <person name="Wenzel S.C."/>
            <person name="Whitworth D.E."/>
            <person name="Wilhelm S."/>
            <person name="Wittmann C."/>
            <person name="Bloecker H."/>
            <person name="Puehler A."/>
            <person name="Mueller R."/>
        </authorList>
    </citation>
    <scope>NUCLEOTIDE SEQUENCE [LARGE SCALE GENOMIC DNA]</scope>
    <source>
        <strain evidence="2">So ce 56</strain>
    </source>
</reference>
<proteinExistence type="predicted"/>
<dbReference type="HOGENOM" id="CLU_993581_0_0_7"/>
<evidence type="ECO:0000313" key="3">
    <source>
        <dbReference type="Proteomes" id="UP000002139"/>
    </source>
</evidence>
<protein>
    <recommendedName>
        <fullName evidence="4">Outer membrane protein beta-barrel domain-containing protein</fullName>
    </recommendedName>
</protein>
<evidence type="ECO:0008006" key="4">
    <source>
        <dbReference type="Google" id="ProtNLM"/>
    </source>
</evidence>